<dbReference type="InterPro" id="IPR036515">
    <property type="entry name" value="Transposase_17_sf"/>
</dbReference>
<dbReference type="InterPro" id="IPR002686">
    <property type="entry name" value="Transposase_17"/>
</dbReference>
<keyword evidence="3" id="KW-1185">Reference proteome</keyword>
<organism evidence="2 3">
    <name type="scientific">Desulfobacter latus</name>
    <dbReference type="NCBI Taxonomy" id="2292"/>
    <lineage>
        <taxon>Bacteria</taxon>
        <taxon>Pseudomonadati</taxon>
        <taxon>Thermodesulfobacteriota</taxon>
        <taxon>Desulfobacteria</taxon>
        <taxon>Desulfobacterales</taxon>
        <taxon>Desulfobacteraceae</taxon>
        <taxon>Desulfobacter</taxon>
    </lineage>
</organism>
<dbReference type="Proteomes" id="UP000553343">
    <property type="component" value="Unassembled WGS sequence"/>
</dbReference>
<dbReference type="Pfam" id="PF01797">
    <property type="entry name" value="Y1_Tnp"/>
    <property type="match status" value="1"/>
</dbReference>
<dbReference type="GO" id="GO:0004803">
    <property type="term" value="F:transposase activity"/>
    <property type="evidence" value="ECO:0007669"/>
    <property type="project" value="InterPro"/>
</dbReference>
<name>A0A850T9X4_9BACT</name>
<dbReference type="EMBL" id="JACADJ010000073">
    <property type="protein sequence ID" value="NWH06382.1"/>
    <property type="molecule type" value="Genomic_DNA"/>
</dbReference>
<dbReference type="Gene3D" id="3.30.70.1290">
    <property type="entry name" value="Transposase IS200-like"/>
    <property type="match status" value="1"/>
</dbReference>
<dbReference type="SUPFAM" id="SSF143422">
    <property type="entry name" value="Transposase IS200-like"/>
    <property type="match status" value="1"/>
</dbReference>
<comment type="caution">
    <text evidence="2">The sequence shown here is derived from an EMBL/GenBank/DDBJ whole genome shotgun (WGS) entry which is preliminary data.</text>
</comment>
<evidence type="ECO:0000259" key="1">
    <source>
        <dbReference type="Pfam" id="PF01797"/>
    </source>
</evidence>
<dbReference type="AlphaFoldDB" id="A0A850T9X4"/>
<gene>
    <name evidence="2" type="ORF">HXW94_15565</name>
</gene>
<protein>
    <submittedName>
        <fullName evidence="2">Transposase</fullName>
    </submittedName>
</protein>
<accession>A0A850T9X4</accession>
<reference evidence="2 3" key="1">
    <citation type="submission" date="2020-06" db="EMBL/GenBank/DDBJ databases">
        <title>High-quality draft genome of sulfate reducer Desulfobacter latus type strain AcrS2 isolated from marine sediment.</title>
        <authorList>
            <person name="Hoppe M."/>
            <person name="Larsen C.K."/>
            <person name="Marshall I.P.G."/>
            <person name="Schramm A."/>
            <person name="Marietou A.G."/>
        </authorList>
    </citation>
    <scope>NUCLEOTIDE SEQUENCE [LARGE SCALE GENOMIC DNA]</scope>
    <source>
        <strain evidence="2 3">AcRS2</strain>
    </source>
</reference>
<dbReference type="GO" id="GO:0003677">
    <property type="term" value="F:DNA binding"/>
    <property type="evidence" value="ECO:0007669"/>
    <property type="project" value="InterPro"/>
</dbReference>
<evidence type="ECO:0000313" key="2">
    <source>
        <dbReference type="EMBL" id="NWH06382.1"/>
    </source>
</evidence>
<sequence>MIDSVPKLSVSQIVRRLKQQSTKKVWDAFPKLEKHFWKNKASRYLT</sequence>
<feature type="domain" description="Transposase IS200-like" evidence="1">
    <location>
        <begin position="1"/>
        <end position="39"/>
    </location>
</feature>
<dbReference type="GO" id="GO:0006313">
    <property type="term" value="P:DNA transposition"/>
    <property type="evidence" value="ECO:0007669"/>
    <property type="project" value="InterPro"/>
</dbReference>
<proteinExistence type="predicted"/>
<evidence type="ECO:0000313" key="3">
    <source>
        <dbReference type="Proteomes" id="UP000553343"/>
    </source>
</evidence>